<dbReference type="CDD" id="cd01109">
    <property type="entry name" value="HTH_YyaN"/>
    <property type="match status" value="1"/>
</dbReference>
<dbReference type="Gene3D" id="1.10.1660.10">
    <property type="match status" value="1"/>
</dbReference>
<sequence length="128" mass="15021">MNPELTISKLAKRLDLSAHTIRYYERIGLFDPVGRGGNGHRVYAEKDVLWAEFLLRLKATGMPIQQMLRYAELRRSGDSTLAERRELLEQHRRDVQAQISQLSQSLEVLDNKIQIYHQLEHQEHHHDP</sequence>
<dbReference type="AlphaFoldDB" id="A0A4Q4L5N8"/>
<dbReference type="SUPFAM" id="SSF46955">
    <property type="entry name" value="Putative DNA-binding domain"/>
    <property type="match status" value="1"/>
</dbReference>
<organism evidence="4 5">
    <name type="scientific">Pseudomonas koreensis</name>
    <dbReference type="NCBI Taxonomy" id="198620"/>
    <lineage>
        <taxon>Bacteria</taxon>
        <taxon>Pseudomonadati</taxon>
        <taxon>Pseudomonadota</taxon>
        <taxon>Gammaproteobacteria</taxon>
        <taxon>Pseudomonadales</taxon>
        <taxon>Pseudomonadaceae</taxon>
        <taxon>Pseudomonas</taxon>
    </lineage>
</organism>
<reference evidence="4 5" key="1">
    <citation type="submission" date="2019-02" db="EMBL/GenBank/DDBJ databases">
        <title>Genome of Pseudomonas korensis isolated from heavy metal contaminated environment.</title>
        <authorList>
            <person name="Ayangbenro A.S."/>
            <person name="Babalola O."/>
        </authorList>
    </citation>
    <scope>NUCLEOTIDE SEQUENCE [LARGE SCALE GENOMIC DNA]</scope>
    <source>
        <strain evidence="4 5">AB36</strain>
    </source>
</reference>
<evidence type="ECO:0000313" key="4">
    <source>
        <dbReference type="EMBL" id="RYM41808.1"/>
    </source>
</evidence>
<dbReference type="Proteomes" id="UP000291107">
    <property type="component" value="Unassembled WGS sequence"/>
</dbReference>
<dbReference type="PROSITE" id="PS00552">
    <property type="entry name" value="HTH_MERR_1"/>
    <property type="match status" value="1"/>
</dbReference>
<dbReference type="InterPro" id="IPR009061">
    <property type="entry name" value="DNA-bd_dom_put_sf"/>
</dbReference>
<feature type="coiled-coil region" evidence="2">
    <location>
        <begin position="85"/>
        <end position="112"/>
    </location>
</feature>
<dbReference type="InterPro" id="IPR000551">
    <property type="entry name" value="MerR-type_HTH_dom"/>
</dbReference>
<comment type="caution">
    <text evidence="4">The sequence shown here is derived from an EMBL/GenBank/DDBJ whole genome shotgun (WGS) entry which is preliminary data.</text>
</comment>
<name>A0A4Q4L5N8_9PSED</name>
<dbReference type="PROSITE" id="PS50937">
    <property type="entry name" value="HTH_MERR_2"/>
    <property type="match status" value="1"/>
</dbReference>
<evidence type="ECO:0000256" key="2">
    <source>
        <dbReference type="SAM" id="Coils"/>
    </source>
</evidence>
<dbReference type="EMBL" id="SEUB01000004">
    <property type="protein sequence ID" value="RYM41808.1"/>
    <property type="molecule type" value="Genomic_DNA"/>
</dbReference>
<dbReference type="PRINTS" id="PR00040">
    <property type="entry name" value="HTHMERR"/>
</dbReference>
<accession>A0A4Q4L5N8</accession>
<dbReference type="PANTHER" id="PTHR30204">
    <property type="entry name" value="REDOX-CYCLING DRUG-SENSING TRANSCRIPTIONAL ACTIVATOR SOXR"/>
    <property type="match status" value="1"/>
</dbReference>
<proteinExistence type="predicted"/>
<gene>
    <name evidence="4" type="ORF">EVS84_11605</name>
</gene>
<dbReference type="RefSeq" id="WP_129998484.1">
    <property type="nucleotide sequence ID" value="NZ_SEUB01000004.1"/>
</dbReference>
<dbReference type="PANTHER" id="PTHR30204:SF98">
    <property type="entry name" value="HTH-TYPE TRANSCRIPTIONAL REGULATOR ADHR"/>
    <property type="match status" value="1"/>
</dbReference>
<evidence type="ECO:0000256" key="1">
    <source>
        <dbReference type="ARBA" id="ARBA00023125"/>
    </source>
</evidence>
<dbReference type="Pfam" id="PF13411">
    <property type="entry name" value="MerR_1"/>
    <property type="match status" value="1"/>
</dbReference>
<keyword evidence="2" id="KW-0175">Coiled coil</keyword>
<dbReference type="InterPro" id="IPR047057">
    <property type="entry name" value="MerR_fam"/>
</dbReference>
<protein>
    <submittedName>
        <fullName evidence="4">MerR family transcriptional regulator</fullName>
    </submittedName>
</protein>
<keyword evidence="1" id="KW-0238">DNA-binding</keyword>
<dbReference type="GO" id="GO:0003677">
    <property type="term" value="F:DNA binding"/>
    <property type="evidence" value="ECO:0007669"/>
    <property type="project" value="UniProtKB-KW"/>
</dbReference>
<dbReference type="GO" id="GO:0003700">
    <property type="term" value="F:DNA-binding transcription factor activity"/>
    <property type="evidence" value="ECO:0007669"/>
    <property type="project" value="InterPro"/>
</dbReference>
<dbReference type="SMART" id="SM00422">
    <property type="entry name" value="HTH_MERR"/>
    <property type="match status" value="1"/>
</dbReference>
<feature type="domain" description="HTH merR-type" evidence="3">
    <location>
        <begin position="4"/>
        <end position="73"/>
    </location>
</feature>
<evidence type="ECO:0000259" key="3">
    <source>
        <dbReference type="PROSITE" id="PS50937"/>
    </source>
</evidence>
<evidence type="ECO:0000313" key="5">
    <source>
        <dbReference type="Proteomes" id="UP000291107"/>
    </source>
</evidence>